<evidence type="ECO:0000313" key="4">
    <source>
        <dbReference type="EMBL" id="ACO67294.1"/>
    </source>
</evidence>
<feature type="domain" description="AB hydrolase-1" evidence="3">
    <location>
        <begin position="40"/>
        <end position="290"/>
    </location>
</feature>
<evidence type="ECO:0000256" key="1">
    <source>
        <dbReference type="ARBA" id="ARBA00010088"/>
    </source>
</evidence>
<reference evidence="4 5" key="1">
    <citation type="journal article" date="2009" name="Science">
        <title>Green evolution and dynamic adaptations revealed by genomes of the marine picoeukaryotes Micromonas.</title>
        <authorList>
            <person name="Worden A.Z."/>
            <person name="Lee J.H."/>
            <person name="Mock T."/>
            <person name="Rouze P."/>
            <person name="Simmons M.P."/>
            <person name="Aerts A.L."/>
            <person name="Allen A.E."/>
            <person name="Cuvelier M.L."/>
            <person name="Derelle E."/>
            <person name="Everett M.V."/>
            <person name="Foulon E."/>
            <person name="Grimwood J."/>
            <person name="Gundlach H."/>
            <person name="Henrissat B."/>
            <person name="Napoli C."/>
            <person name="McDonald S.M."/>
            <person name="Parker M.S."/>
            <person name="Rombauts S."/>
            <person name="Salamov A."/>
            <person name="Von Dassow P."/>
            <person name="Badger J.H."/>
            <person name="Coutinho P.M."/>
            <person name="Demir E."/>
            <person name="Dubchak I."/>
            <person name="Gentemann C."/>
            <person name="Eikrem W."/>
            <person name="Gready J.E."/>
            <person name="John U."/>
            <person name="Lanier W."/>
            <person name="Lindquist E.A."/>
            <person name="Lucas S."/>
            <person name="Mayer K.F."/>
            <person name="Moreau H."/>
            <person name="Not F."/>
            <person name="Otillar R."/>
            <person name="Panaud O."/>
            <person name="Pangilinan J."/>
            <person name="Paulsen I."/>
            <person name="Piegu B."/>
            <person name="Poliakov A."/>
            <person name="Robbens S."/>
            <person name="Schmutz J."/>
            <person name="Toulza E."/>
            <person name="Wyss T."/>
            <person name="Zelensky A."/>
            <person name="Zhou K."/>
            <person name="Armbrust E.V."/>
            <person name="Bhattacharya D."/>
            <person name="Goodenough U.W."/>
            <person name="Van de Peer Y."/>
            <person name="Grigoriev I.V."/>
        </authorList>
    </citation>
    <scope>NUCLEOTIDE SEQUENCE [LARGE SCALE GENOMIC DNA]</scope>
    <source>
        <strain evidence="5">RCC299 / NOUM17</strain>
    </source>
</reference>
<keyword evidence="2" id="KW-0378">Hydrolase</keyword>
<dbReference type="InterPro" id="IPR029058">
    <property type="entry name" value="AB_hydrolase_fold"/>
</dbReference>
<dbReference type="Pfam" id="PF12697">
    <property type="entry name" value="Abhydrolase_6"/>
    <property type="match status" value="1"/>
</dbReference>
<dbReference type="InterPro" id="IPR051601">
    <property type="entry name" value="Serine_prot/Carboxylest_S33"/>
</dbReference>
<dbReference type="SUPFAM" id="SSF53474">
    <property type="entry name" value="alpha/beta-Hydrolases"/>
    <property type="match status" value="1"/>
</dbReference>
<dbReference type="GO" id="GO:0016787">
    <property type="term" value="F:hydrolase activity"/>
    <property type="evidence" value="ECO:0007669"/>
    <property type="project" value="UniProtKB-KW"/>
</dbReference>
<dbReference type="AlphaFoldDB" id="C1EHG7"/>
<evidence type="ECO:0000259" key="3">
    <source>
        <dbReference type="Pfam" id="PF12697"/>
    </source>
</evidence>
<accession>C1EHG7</accession>
<comment type="similarity">
    <text evidence="1">Belongs to the peptidase S33 family.</text>
</comment>
<dbReference type="EMBL" id="CP001332">
    <property type="protein sequence ID" value="ACO67294.1"/>
    <property type="molecule type" value="Genomic_DNA"/>
</dbReference>
<dbReference type="PANTHER" id="PTHR43248">
    <property type="entry name" value="2-SUCCINYL-6-HYDROXY-2,4-CYCLOHEXADIENE-1-CARBOXYLATE SYNTHASE"/>
    <property type="match status" value="1"/>
</dbReference>
<protein>
    <recommendedName>
        <fullName evidence="3">AB hydrolase-1 domain-containing protein</fullName>
    </recommendedName>
</protein>
<dbReference type="OMA" id="VGVPPWR"/>
<dbReference type="STRING" id="296587.C1EHG7"/>
<dbReference type="FunCoup" id="C1EHG7">
    <property type="interactions" value="1148"/>
</dbReference>
<dbReference type="PANTHER" id="PTHR43248:SF14">
    <property type="entry name" value="ALPHA_BETA-HYDROLASES SUPERFAMILY PROTEIN"/>
    <property type="match status" value="1"/>
</dbReference>
<dbReference type="GeneID" id="8249174"/>
<sequence>MAPASTNPFDTAPLKFEIVQGALVKYSVEEPNGRHPPTAVLIHGILGSRRNLLSFAKRLAQRFPSWQFVLVDLRCHGQTANMPTPPAGANDVTNAAKDVLATLQHLKIYPHSLIGHSFGGKVAMSMVHQFGKQLPRPVQVWVLDTVPGDVWCEAGDHPRDTIAYARTIPMPIANRKALVDSLTGAGFTLEGAQWMTTNLTPAPGATAGELTWVFDIEGIVAMYQSYEATDLWPMLETQPIGLSVDFVRAERSAFVWADEDVGRIGAYGGRVHYLANSSHWVHIDNPDGLLEILAPSFERKK</sequence>
<dbReference type="KEGG" id="mis:MICPUN_64220"/>
<name>C1EHG7_MICCC</name>
<keyword evidence="5" id="KW-1185">Reference proteome</keyword>
<gene>
    <name evidence="4" type="ORF">MICPUN_64220</name>
</gene>
<dbReference type="RefSeq" id="XP_002506036.1">
    <property type="nucleotide sequence ID" value="XM_002505990.1"/>
</dbReference>
<organism evidence="4 5">
    <name type="scientific">Micromonas commoda (strain RCC299 / NOUM17 / CCMP2709)</name>
    <name type="common">Picoplanktonic green alga</name>
    <dbReference type="NCBI Taxonomy" id="296587"/>
    <lineage>
        <taxon>Eukaryota</taxon>
        <taxon>Viridiplantae</taxon>
        <taxon>Chlorophyta</taxon>
        <taxon>Mamiellophyceae</taxon>
        <taxon>Mamiellales</taxon>
        <taxon>Mamiellaceae</taxon>
        <taxon>Micromonas</taxon>
    </lineage>
</organism>
<dbReference type="OrthoDB" id="8119704at2759"/>
<dbReference type="InParanoid" id="C1EHG7"/>
<proteinExistence type="inferred from homology"/>
<dbReference type="MEROPS" id="S33.A21"/>
<evidence type="ECO:0000256" key="2">
    <source>
        <dbReference type="ARBA" id="ARBA00022801"/>
    </source>
</evidence>
<dbReference type="Gene3D" id="3.40.50.1820">
    <property type="entry name" value="alpha/beta hydrolase"/>
    <property type="match status" value="1"/>
</dbReference>
<dbReference type="Proteomes" id="UP000002009">
    <property type="component" value="Chromosome 14"/>
</dbReference>
<evidence type="ECO:0000313" key="5">
    <source>
        <dbReference type="Proteomes" id="UP000002009"/>
    </source>
</evidence>
<dbReference type="eggNOG" id="KOG2382">
    <property type="taxonomic scope" value="Eukaryota"/>
</dbReference>
<dbReference type="InterPro" id="IPR000073">
    <property type="entry name" value="AB_hydrolase_1"/>
</dbReference>